<evidence type="ECO:0000256" key="1">
    <source>
        <dbReference type="ARBA" id="ARBA00022737"/>
    </source>
</evidence>
<accession>A0A2G8L406</accession>
<gene>
    <name evidence="4" type="ORF">BSL78_08144</name>
</gene>
<comment type="caution">
    <text evidence="4">The sequence shown here is derived from an EMBL/GenBank/DDBJ whole genome shotgun (WGS) entry which is preliminary data.</text>
</comment>
<dbReference type="SMART" id="SM00248">
    <property type="entry name" value="ANK"/>
    <property type="match status" value="3"/>
</dbReference>
<name>A0A2G8L406_STIJA</name>
<dbReference type="Pfam" id="PF12796">
    <property type="entry name" value="Ank_2"/>
    <property type="match status" value="1"/>
</dbReference>
<dbReference type="PROSITE" id="PS50297">
    <property type="entry name" value="ANK_REP_REGION"/>
    <property type="match status" value="2"/>
</dbReference>
<dbReference type="InterPro" id="IPR002110">
    <property type="entry name" value="Ankyrin_rpt"/>
</dbReference>
<dbReference type="Proteomes" id="UP000230750">
    <property type="component" value="Unassembled WGS sequence"/>
</dbReference>
<dbReference type="PROSITE" id="PS50088">
    <property type="entry name" value="ANK_REPEAT"/>
    <property type="match status" value="2"/>
</dbReference>
<dbReference type="Gene3D" id="1.25.40.20">
    <property type="entry name" value="Ankyrin repeat-containing domain"/>
    <property type="match status" value="2"/>
</dbReference>
<protein>
    <submittedName>
        <fullName evidence="4">Putative ankyrin repeat domain-containing protein 54 isoform X3</fullName>
    </submittedName>
</protein>
<dbReference type="PANTHER" id="PTHR46680:SF3">
    <property type="entry name" value="NF-KAPPA-B INHIBITOR CACTUS"/>
    <property type="match status" value="1"/>
</dbReference>
<dbReference type="InterPro" id="IPR051070">
    <property type="entry name" value="NF-kappa-B_inhibitor"/>
</dbReference>
<dbReference type="PANTHER" id="PTHR46680">
    <property type="entry name" value="NF-KAPPA-B INHIBITOR ALPHA"/>
    <property type="match status" value="1"/>
</dbReference>
<feature type="repeat" description="ANK" evidence="3">
    <location>
        <begin position="220"/>
        <end position="252"/>
    </location>
</feature>
<sequence>MERKLRPPTIVVSDWEEGAIPKRTSTAQTNQRNYVLPYNTRSQVNSTAEVDFISAESATNAEQNETTMADLSSEKCLEGSSANLRSKFDLNLSHWSSGETPQLHYTQSLPTSSTLGYEMPVAEFTGKIRRKKSRLHCRRKAVAYLKSPLGHDIQGEKRLRQAVQQDNHEEVLSILQEGTNPNRADDKGRAAIHFGVTKGHRGIVQLLLDGGSDVNQKDGVGNTPLHLACIGSQIEMVTVLLEAGANCHELDGSGHTPIHLAKSRLHHLRGSLSEATRQEVFKLLGMLRVYMACAGKPEHISKLDSVSEKLQINHSQKEIDEVQDILESFTKMNL</sequence>
<reference evidence="4 5" key="1">
    <citation type="journal article" date="2017" name="PLoS Biol.">
        <title>The sea cucumber genome provides insights into morphological evolution and visceral regeneration.</title>
        <authorList>
            <person name="Zhang X."/>
            <person name="Sun L."/>
            <person name="Yuan J."/>
            <person name="Sun Y."/>
            <person name="Gao Y."/>
            <person name="Zhang L."/>
            <person name="Li S."/>
            <person name="Dai H."/>
            <person name="Hamel J.F."/>
            <person name="Liu C."/>
            <person name="Yu Y."/>
            <person name="Liu S."/>
            <person name="Lin W."/>
            <person name="Guo K."/>
            <person name="Jin S."/>
            <person name="Xu P."/>
            <person name="Storey K.B."/>
            <person name="Huan P."/>
            <person name="Zhang T."/>
            <person name="Zhou Y."/>
            <person name="Zhang J."/>
            <person name="Lin C."/>
            <person name="Li X."/>
            <person name="Xing L."/>
            <person name="Huo D."/>
            <person name="Sun M."/>
            <person name="Wang L."/>
            <person name="Mercier A."/>
            <person name="Li F."/>
            <person name="Yang H."/>
            <person name="Xiang J."/>
        </authorList>
    </citation>
    <scope>NUCLEOTIDE SEQUENCE [LARGE SCALE GENOMIC DNA]</scope>
    <source>
        <strain evidence="4">Shaxun</strain>
        <tissue evidence="4">Muscle</tissue>
    </source>
</reference>
<evidence type="ECO:0000313" key="5">
    <source>
        <dbReference type="Proteomes" id="UP000230750"/>
    </source>
</evidence>
<dbReference type="InterPro" id="IPR036770">
    <property type="entry name" value="Ankyrin_rpt-contain_sf"/>
</dbReference>
<dbReference type="STRING" id="307972.A0A2G8L406"/>
<dbReference type="OrthoDB" id="496981at2759"/>
<proteinExistence type="predicted"/>
<evidence type="ECO:0000256" key="2">
    <source>
        <dbReference type="ARBA" id="ARBA00023043"/>
    </source>
</evidence>
<dbReference type="SUPFAM" id="SSF48403">
    <property type="entry name" value="Ankyrin repeat"/>
    <property type="match status" value="1"/>
</dbReference>
<organism evidence="4 5">
    <name type="scientific">Stichopus japonicus</name>
    <name type="common">Sea cucumber</name>
    <dbReference type="NCBI Taxonomy" id="307972"/>
    <lineage>
        <taxon>Eukaryota</taxon>
        <taxon>Metazoa</taxon>
        <taxon>Echinodermata</taxon>
        <taxon>Eleutherozoa</taxon>
        <taxon>Echinozoa</taxon>
        <taxon>Holothuroidea</taxon>
        <taxon>Aspidochirotacea</taxon>
        <taxon>Aspidochirotida</taxon>
        <taxon>Stichopodidae</taxon>
        <taxon>Apostichopus</taxon>
    </lineage>
</organism>
<dbReference type="AlphaFoldDB" id="A0A2G8L406"/>
<evidence type="ECO:0000256" key="3">
    <source>
        <dbReference type="PROSITE-ProRule" id="PRU00023"/>
    </source>
</evidence>
<keyword evidence="1" id="KW-0677">Repeat</keyword>
<dbReference type="EMBL" id="MRZV01000229">
    <property type="protein sequence ID" value="PIK54935.1"/>
    <property type="molecule type" value="Genomic_DNA"/>
</dbReference>
<keyword evidence="2 3" id="KW-0040">ANK repeat</keyword>
<keyword evidence="5" id="KW-1185">Reference proteome</keyword>
<evidence type="ECO:0000313" key="4">
    <source>
        <dbReference type="EMBL" id="PIK54935.1"/>
    </source>
</evidence>
<feature type="repeat" description="ANK" evidence="3">
    <location>
        <begin position="187"/>
        <end position="219"/>
    </location>
</feature>